<dbReference type="AlphaFoldDB" id="A0A7V8JMT0"/>
<dbReference type="Pfam" id="PF05231">
    <property type="entry name" value="MASE1"/>
    <property type="match status" value="1"/>
</dbReference>
<keyword evidence="4 6" id="KW-1133">Transmembrane helix</keyword>
<gene>
    <name evidence="8" type="ORF">GAK31_01918</name>
</gene>
<dbReference type="GO" id="GO:0005886">
    <property type="term" value="C:plasma membrane"/>
    <property type="evidence" value="ECO:0007669"/>
    <property type="project" value="UniProtKB-SubCell"/>
</dbReference>
<dbReference type="EMBL" id="WNDS01000002">
    <property type="protein sequence ID" value="KAF1016420.1"/>
    <property type="molecule type" value="Genomic_DNA"/>
</dbReference>
<evidence type="ECO:0000256" key="5">
    <source>
        <dbReference type="ARBA" id="ARBA00023136"/>
    </source>
</evidence>
<evidence type="ECO:0000313" key="9">
    <source>
        <dbReference type="Proteomes" id="UP000487117"/>
    </source>
</evidence>
<evidence type="ECO:0000256" key="4">
    <source>
        <dbReference type="ARBA" id="ARBA00022989"/>
    </source>
</evidence>
<organism evidence="8 9">
    <name type="scientific">Stenotrophomonas maltophilia</name>
    <name type="common">Pseudomonas maltophilia</name>
    <name type="synonym">Xanthomonas maltophilia</name>
    <dbReference type="NCBI Taxonomy" id="40324"/>
    <lineage>
        <taxon>Bacteria</taxon>
        <taxon>Pseudomonadati</taxon>
        <taxon>Pseudomonadota</taxon>
        <taxon>Gammaproteobacteria</taxon>
        <taxon>Lysobacterales</taxon>
        <taxon>Lysobacteraceae</taxon>
        <taxon>Stenotrophomonas</taxon>
        <taxon>Stenotrophomonas maltophilia group</taxon>
    </lineage>
</organism>
<dbReference type="Proteomes" id="UP000487117">
    <property type="component" value="Unassembled WGS sequence"/>
</dbReference>
<accession>A0A7V8JMT0</accession>
<keyword evidence="3 6" id="KW-0812">Transmembrane</keyword>
<name>A0A7V8JMT0_STEMA</name>
<evidence type="ECO:0000256" key="2">
    <source>
        <dbReference type="ARBA" id="ARBA00022475"/>
    </source>
</evidence>
<proteinExistence type="predicted"/>
<feature type="transmembrane region" description="Helical" evidence="6">
    <location>
        <begin position="20"/>
        <end position="38"/>
    </location>
</feature>
<evidence type="ECO:0000256" key="3">
    <source>
        <dbReference type="ARBA" id="ARBA00022692"/>
    </source>
</evidence>
<feature type="transmembrane region" description="Helical" evidence="6">
    <location>
        <begin position="219"/>
        <end position="238"/>
    </location>
</feature>
<keyword evidence="2" id="KW-1003">Cell membrane</keyword>
<protein>
    <recommendedName>
        <fullName evidence="7">MASE1 domain-containing protein</fullName>
    </recommendedName>
</protein>
<feature type="domain" description="MASE1" evidence="7">
    <location>
        <begin position="43"/>
        <end position="292"/>
    </location>
</feature>
<evidence type="ECO:0000256" key="1">
    <source>
        <dbReference type="ARBA" id="ARBA00004651"/>
    </source>
</evidence>
<feature type="transmembrane region" description="Helical" evidence="6">
    <location>
        <begin position="195"/>
        <end position="213"/>
    </location>
</feature>
<dbReference type="InterPro" id="IPR007895">
    <property type="entry name" value="MASE1"/>
</dbReference>
<feature type="transmembrane region" description="Helical" evidence="6">
    <location>
        <begin position="121"/>
        <end position="142"/>
    </location>
</feature>
<evidence type="ECO:0000313" key="8">
    <source>
        <dbReference type="EMBL" id="KAF1016420.1"/>
    </source>
</evidence>
<evidence type="ECO:0000256" key="6">
    <source>
        <dbReference type="SAM" id="Phobius"/>
    </source>
</evidence>
<feature type="transmembrane region" description="Helical" evidence="6">
    <location>
        <begin position="50"/>
        <end position="71"/>
    </location>
</feature>
<reference evidence="9" key="1">
    <citation type="journal article" date="2020" name="MBio">
        <title>Horizontal gene transfer to a defensive symbiont with a reduced genome amongst a multipartite beetle microbiome.</title>
        <authorList>
            <person name="Waterworth S.C."/>
            <person name="Florez L.V."/>
            <person name="Rees E.R."/>
            <person name="Hertweck C."/>
            <person name="Kaltenpoth M."/>
            <person name="Kwan J.C."/>
        </authorList>
    </citation>
    <scope>NUCLEOTIDE SEQUENCE [LARGE SCALE GENOMIC DNA]</scope>
</reference>
<evidence type="ECO:0000259" key="7">
    <source>
        <dbReference type="Pfam" id="PF05231"/>
    </source>
</evidence>
<sequence>MLRRSSWDAINEKISSGIRIHPAGLVLAAAYAAICIALRDFSLDQFFLPAGIRIAALLIVPPRLWVYVLLGEYIYFADLRVPTIDLYGLEWTLLASALPMPIAMLVVHLHQRKPASEAATGIWLLSISAAAALVVSGINLSLSRLLWPTPPQSTLLDDAEKVVFGHFAAIITLAPLALLLAQGRSNAQWSKRRPGPSLGAMAVMLILGMYLQLVPEDALATRMHLVLLAALPAIGLTFMHGWRGAAIAIPLLNLPLRMATSTTGLPASFDMGTFSTQQNMVVISAALLALGSSITYHHRRASVRGQGEATALRLARSSHQMRERDLRERATRLKHLGDGMDSSLSEMVQWLRNQGHHAVANSLQHASSVHSRLFREQASLIYPTGLEQVGLYVALQSGGVCAAWDSSRRVAPPMLAGNPCKLNLELQLAIYRALTEAVSLLLELEAGQLVVRARCGRKGPYIGIVAVIALLDRDRALAAETEAQVLDQLAGKILPYGGAMQCRGNRLRLALFEPSAGMAPAPQTLQ</sequence>
<comment type="caution">
    <text evidence="8">The sequence shown here is derived from an EMBL/GenBank/DDBJ whole genome shotgun (WGS) entry which is preliminary data.</text>
</comment>
<comment type="subcellular location">
    <subcellularLocation>
        <location evidence="1">Cell membrane</location>
        <topology evidence="1">Multi-pass membrane protein</topology>
    </subcellularLocation>
</comment>
<feature type="transmembrane region" description="Helical" evidence="6">
    <location>
        <begin position="91"/>
        <end position="109"/>
    </location>
</feature>
<feature type="transmembrane region" description="Helical" evidence="6">
    <location>
        <begin position="162"/>
        <end position="183"/>
    </location>
</feature>
<keyword evidence="5 6" id="KW-0472">Membrane</keyword>